<dbReference type="Proteomes" id="UP000183635">
    <property type="component" value="Unassembled WGS sequence"/>
</dbReference>
<keyword evidence="3" id="KW-1185">Reference proteome</keyword>
<dbReference type="OrthoDB" id="9789109at2"/>
<dbReference type="InterPro" id="IPR014519">
    <property type="entry name" value="UCP024492"/>
</dbReference>
<dbReference type="InterPro" id="IPR007438">
    <property type="entry name" value="DUF488"/>
</dbReference>
<organism evidence="2 3">
    <name type="scientific">Paracoccus aminovorans</name>
    <dbReference type="NCBI Taxonomy" id="34004"/>
    <lineage>
        <taxon>Bacteria</taxon>
        <taxon>Pseudomonadati</taxon>
        <taxon>Pseudomonadota</taxon>
        <taxon>Alphaproteobacteria</taxon>
        <taxon>Rhodobacterales</taxon>
        <taxon>Paracoccaceae</taxon>
        <taxon>Paracoccus</taxon>
    </lineage>
</organism>
<reference evidence="2 3" key="1">
    <citation type="submission" date="2016-10" db="EMBL/GenBank/DDBJ databases">
        <authorList>
            <person name="de Groot N.N."/>
        </authorList>
    </citation>
    <scope>NUCLEOTIDE SEQUENCE [LARGE SCALE GENOMIC DNA]</scope>
    <source>
        <strain evidence="2 3">DSM 8537</strain>
    </source>
</reference>
<evidence type="ECO:0000256" key="1">
    <source>
        <dbReference type="SAM" id="MobiDB-lite"/>
    </source>
</evidence>
<feature type="region of interest" description="Disordered" evidence="1">
    <location>
        <begin position="159"/>
        <end position="184"/>
    </location>
</feature>
<dbReference type="EMBL" id="FOPU01000001">
    <property type="protein sequence ID" value="SFH11638.1"/>
    <property type="molecule type" value="Genomic_DNA"/>
</dbReference>
<protein>
    <recommendedName>
        <fullName evidence="4">DUF488 domain-containing protein</fullName>
    </recommendedName>
</protein>
<evidence type="ECO:0000313" key="2">
    <source>
        <dbReference type="EMBL" id="SFH11638.1"/>
    </source>
</evidence>
<dbReference type="STRING" id="34004.SAMN04488021_101264"/>
<evidence type="ECO:0008006" key="4">
    <source>
        <dbReference type="Google" id="ProtNLM"/>
    </source>
</evidence>
<dbReference type="Pfam" id="PF04343">
    <property type="entry name" value="DUF488"/>
    <property type="match status" value="1"/>
</dbReference>
<dbReference type="PIRSF" id="PIRSF024492">
    <property type="entry name" value="UCP024492"/>
    <property type="match status" value="1"/>
</dbReference>
<gene>
    <name evidence="2" type="ORF">SAMN04488021_101264</name>
</gene>
<dbReference type="PANTHER" id="PTHR39337:SF1">
    <property type="entry name" value="BLR5642 PROTEIN"/>
    <property type="match status" value="1"/>
</dbReference>
<dbReference type="PANTHER" id="PTHR39337">
    <property type="entry name" value="BLR5642 PROTEIN"/>
    <property type="match status" value="1"/>
</dbReference>
<name>A0A1I2XDP9_9RHOB</name>
<dbReference type="RefSeq" id="WP_074965903.1">
    <property type="nucleotide sequence ID" value="NZ_CBCRYP010000002.1"/>
</dbReference>
<proteinExistence type="predicted"/>
<evidence type="ECO:0000313" key="3">
    <source>
        <dbReference type="Proteomes" id="UP000183635"/>
    </source>
</evidence>
<sequence length="184" mass="19846">MTTLPFYTIGHSDRTIDAFIALLRENRVGHVADVRKLPMSRANPQFDGARLAGAMAEAGLSYGHIAALGGLRGRSKAVPPDVDGLWQNRSFHNYADYAQSEAFRAGLGRLLAEGRMRACAIMCAEAVWWRCHRRIVADHLIVRGFAVFHIMGPGRVEPARLTPGAQPQPDGGVTYPAPAAGGDG</sequence>
<dbReference type="AlphaFoldDB" id="A0A1I2XDP9"/>
<accession>A0A1I2XDP9</accession>